<dbReference type="GO" id="GO:0005634">
    <property type="term" value="C:nucleus"/>
    <property type="evidence" value="ECO:0007669"/>
    <property type="project" value="TreeGrafter"/>
</dbReference>
<organism evidence="2 3">
    <name type="scientific">Mola mola</name>
    <name type="common">Ocean sunfish</name>
    <name type="synonym">Tetraodon mola</name>
    <dbReference type="NCBI Taxonomy" id="94237"/>
    <lineage>
        <taxon>Eukaryota</taxon>
        <taxon>Metazoa</taxon>
        <taxon>Chordata</taxon>
        <taxon>Craniata</taxon>
        <taxon>Vertebrata</taxon>
        <taxon>Euteleostomi</taxon>
        <taxon>Actinopterygii</taxon>
        <taxon>Neopterygii</taxon>
        <taxon>Teleostei</taxon>
        <taxon>Neoteleostei</taxon>
        <taxon>Acanthomorphata</taxon>
        <taxon>Eupercaria</taxon>
        <taxon>Tetraodontiformes</taxon>
        <taxon>Molidae</taxon>
        <taxon>Mola</taxon>
    </lineage>
</organism>
<feature type="compositionally biased region" description="Basic and acidic residues" evidence="1">
    <location>
        <begin position="1"/>
        <end position="12"/>
    </location>
</feature>
<evidence type="ECO:0000256" key="1">
    <source>
        <dbReference type="SAM" id="MobiDB-lite"/>
    </source>
</evidence>
<feature type="region of interest" description="Disordered" evidence="1">
    <location>
        <begin position="1"/>
        <end position="27"/>
    </location>
</feature>
<dbReference type="Proteomes" id="UP000261620">
    <property type="component" value="Unplaced"/>
</dbReference>
<dbReference type="GO" id="GO:0006260">
    <property type="term" value="P:DNA replication"/>
    <property type="evidence" value="ECO:0007669"/>
    <property type="project" value="TreeGrafter"/>
</dbReference>
<reference evidence="2" key="2">
    <citation type="submission" date="2025-09" db="UniProtKB">
        <authorList>
            <consortium name="Ensembl"/>
        </authorList>
    </citation>
    <scope>IDENTIFICATION</scope>
</reference>
<evidence type="ECO:0000313" key="2">
    <source>
        <dbReference type="Ensembl" id="ENSMMOP00000014689.1"/>
    </source>
</evidence>
<evidence type="ECO:0000313" key="3">
    <source>
        <dbReference type="Proteomes" id="UP000261620"/>
    </source>
</evidence>
<dbReference type="AlphaFoldDB" id="A0A3Q3WYX1"/>
<dbReference type="PANTHER" id="PTHR14389:SF3">
    <property type="entry name" value="PROTEIN FAM111A-LIKE"/>
    <property type="match status" value="1"/>
</dbReference>
<keyword evidence="3" id="KW-1185">Reference proteome</keyword>
<reference evidence="2" key="1">
    <citation type="submission" date="2025-08" db="UniProtKB">
        <authorList>
            <consortium name="Ensembl"/>
        </authorList>
    </citation>
    <scope>IDENTIFICATION</scope>
</reference>
<dbReference type="GO" id="GO:0000785">
    <property type="term" value="C:chromatin"/>
    <property type="evidence" value="ECO:0007669"/>
    <property type="project" value="TreeGrafter"/>
</dbReference>
<dbReference type="Gene3D" id="2.40.10.10">
    <property type="entry name" value="Trypsin-like serine proteases"/>
    <property type="match status" value="2"/>
</dbReference>
<dbReference type="SUPFAM" id="SSF50494">
    <property type="entry name" value="Trypsin-like serine proteases"/>
    <property type="match status" value="1"/>
</dbReference>
<proteinExistence type="predicted"/>
<dbReference type="InterPro" id="IPR009003">
    <property type="entry name" value="Peptidase_S1_PA"/>
</dbReference>
<dbReference type="PANTHER" id="PTHR14389">
    <property type="entry name" value="SI:CH1073-475A24.1"/>
    <property type="match status" value="1"/>
</dbReference>
<dbReference type="Pfam" id="PF13365">
    <property type="entry name" value="Trypsin_2"/>
    <property type="match status" value="1"/>
</dbReference>
<protein>
    <submittedName>
        <fullName evidence="2">Uncharacterized protein</fullName>
    </submittedName>
</protein>
<dbReference type="Ensembl" id="ENSMMOT00000014925.1">
    <property type="protein sequence ID" value="ENSMMOP00000014689.1"/>
    <property type="gene ID" value="ENSMMOG00000011232.1"/>
</dbReference>
<dbReference type="InterPro" id="IPR043504">
    <property type="entry name" value="Peptidase_S1_PA_chymotrypsin"/>
</dbReference>
<name>A0A3Q3WYX1_MOLML</name>
<sequence length="468" mass="53178">MKPAGEDTESHRAGKHSPSSFSSNLPAPFSRATRLKVRHRSSVFAHECSHQKETCQILFVHVVDQNFDQILIVKQVEAAHDQSERIIHSRHKYSVFYIDTEGGENTKTKTLFRNSALKQFKYLCIYAERGVTVEEALKRDGRFIDDLGNFTLSDNNEPNSITERTQKVDSLDQKRLKLRLPRKRISKETQAKLMESRFPGDSYQQTLSLRNDDFGKIQQSFCEVHRIRKLLKLGESVCKVIIPNVCVGTGFVLFDNFILSNAHLFQPCHNGQSLMEGVEVFILFNYEDPEPHTNYDVFQEAKKVKVPPGLLKHFGPMPLNGEACLIGHPEGGVKKMDPTCIIEKEKRKQAVNDHINLKTEDFIIHLIRSTIKAQGIENIMMADNVITYDTFMYHGSSGSPVFDAHGRVCGLHMGGYIYDKGSVIEFAQPVLSITDRVMVMLPWLLQFRYQEVFHPASVSVTVGHKGVK</sequence>
<accession>A0A3Q3WYX1</accession>